<protein>
    <submittedName>
        <fullName evidence="1">Uncharacterized protein</fullName>
    </submittedName>
</protein>
<accession>A0ABV0UYN6</accession>
<proteinExistence type="predicted"/>
<evidence type="ECO:0000313" key="2">
    <source>
        <dbReference type="Proteomes" id="UP001482620"/>
    </source>
</evidence>
<sequence length="133" mass="14922">MWTQFLQRSNMVASTLTVCVCVLLLAGIRGLQLEDREERICAFASSLKGAEPASTNELRGDVQENGTIRCSRGSRCYGLWERQADGEMQLLSQGQECLSFSLGCLNPRKIQMLRPALWSKLCSGWPRRSKCFS</sequence>
<reference evidence="1 2" key="1">
    <citation type="submission" date="2021-06" db="EMBL/GenBank/DDBJ databases">
        <authorList>
            <person name="Palmer J.M."/>
        </authorList>
    </citation>
    <scope>NUCLEOTIDE SEQUENCE [LARGE SCALE GENOMIC DNA]</scope>
    <source>
        <strain evidence="2">if_2019</strain>
        <tissue evidence="1">Muscle</tissue>
    </source>
</reference>
<name>A0ABV0UYN6_9TELE</name>
<dbReference type="Proteomes" id="UP001482620">
    <property type="component" value="Unassembled WGS sequence"/>
</dbReference>
<dbReference type="Gene3D" id="2.10.60.10">
    <property type="entry name" value="CD59"/>
    <property type="match status" value="1"/>
</dbReference>
<keyword evidence="2" id="KW-1185">Reference proteome</keyword>
<organism evidence="1 2">
    <name type="scientific">Ilyodon furcidens</name>
    <name type="common">goldbreast splitfin</name>
    <dbReference type="NCBI Taxonomy" id="33524"/>
    <lineage>
        <taxon>Eukaryota</taxon>
        <taxon>Metazoa</taxon>
        <taxon>Chordata</taxon>
        <taxon>Craniata</taxon>
        <taxon>Vertebrata</taxon>
        <taxon>Euteleostomi</taxon>
        <taxon>Actinopterygii</taxon>
        <taxon>Neopterygii</taxon>
        <taxon>Teleostei</taxon>
        <taxon>Neoteleostei</taxon>
        <taxon>Acanthomorphata</taxon>
        <taxon>Ovalentaria</taxon>
        <taxon>Atherinomorphae</taxon>
        <taxon>Cyprinodontiformes</taxon>
        <taxon>Goodeidae</taxon>
        <taxon>Ilyodon</taxon>
    </lineage>
</organism>
<dbReference type="InterPro" id="IPR045860">
    <property type="entry name" value="Snake_toxin-like_sf"/>
</dbReference>
<gene>
    <name evidence="1" type="ORF">ILYODFUR_028139</name>
</gene>
<dbReference type="EMBL" id="JAHRIQ010084895">
    <property type="protein sequence ID" value="MEQ2249336.1"/>
    <property type="molecule type" value="Genomic_DNA"/>
</dbReference>
<evidence type="ECO:0000313" key="1">
    <source>
        <dbReference type="EMBL" id="MEQ2249336.1"/>
    </source>
</evidence>
<comment type="caution">
    <text evidence="1">The sequence shown here is derived from an EMBL/GenBank/DDBJ whole genome shotgun (WGS) entry which is preliminary data.</text>
</comment>